<reference evidence="3 4" key="1">
    <citation type="submission" date="2018-11" db="EMBL/GenBank/DDBJ databases">
        <title>Genomic Encyclopedia of Type Strains, Phase IV (KMG-IV): sequencing the most valuable type-strain genomes for metagenomic binning, comparative biology and taxonomic classification.</title>
        <authorList>
            <person name="Goeker M."/>
        </authorList>
    </citation>
    <scope>NUCLEOTIDE SEQUENCE [LARGE SCALE GENOMIC DNA]</scope>
    <source>
        <strain evidence="3 4">DSM 5900</strain>
    </source>
</reference>
<dbReference type="PANTHER" id="PTHR42928:SF5">
    <property type="entry name" value="BLR1237 PROTEIN"/>
    <property type="match status" value="1"/>
</dbReference>
<feature type="signal peptide" evidence="2">
    <location>
        <begin position="1"/>
        <end position="25"/>
    </location>
</feature>
<accession>A0A3N1KX73</accession>
<comment type="caution">
    <text evidence="3">The sequence shown here is derived from an EMBL/GenBank/DDBJ whole genome shotgun (WGS) entry which is preliminary data.</text>
</comment>
<dbReference type="EMBL" id="RJKX01000015">
    <property type="protein sequence ID" value="ROP84474.1"/>
    <property type="molecule type" value="Genomic_DNA"/>
</dbReference>
<keyword evidence="2" id="KW-0732">Signal</keyword>
<protein>
    <submittedName>
        <fullName evidence="3">Tripartite-type tricarboxylate transporter receptor subunit TctC</fullName>
    </submittedName>
</protein>
<dbReference type="AlphaFoldDB" id="A0A3N1KX73"/>
<dbReference type="PANTHER" id="PTHR42928">
    <property type="entry name" value="TRICARBOXYLATE-BINDING PROTEIN"/>
    <property type="match status" value="1"/>
</dbReference>
<dbReference type="Gene3D" id="3.40.190.10">
    <property type="entry name" value="Periplasmic binding protein-like II"/>
    <property type="match status" value="1"/>
</dbReference>
<organism evidence="3 4">
    <name type="scientific">Stella humosa</name>
    <dbReference type="NCBI Taxonomy" id="94"/>
    <lineage>
        <taxon>Bacteria</taxon>
        <taxon>Pseudomonadati</taxon>
        <taxon>Pseudomonadota</taxon>
        <taxon>Alphaproteobacteria</taxon>
        <taxon>Rhodospirillales</taxon>
        <taxon>Stellaceae</taxon>
        <taxon>Stella</taxon>
    </lineage>
</organism>
<name>A0A3N1KX73_9PROT</name>
<gene>
    <name evidence="3" type="ORF">EDC65_3828</name>
</gene>
<dbReference type="Pfam" id="PF03401">
    <property type="entry name" value="TctC"/>
    <property type="match status" value="1"/>
</dbReference>
<dbReference type="OrthoDB" id="7239404at2"/>
<sequence length="360" mass="38445">MRRANAIHLLAAFGLALAATPAARAADFAGKTIEWVIPFSVGGGSDVWARFFAPMLGEQLPGKPTVVVKNVPGGGSITGANQFQSRARPDGLTILGTSGSTQFPYLLDDSRVKYQYKDWTTVLASPTGGVVYVNPELGVKTMADIARLRGKEMKYGSQGATSLDLVPLLAFELLELNVKPVFGMKGRGDGRLAFERGEAAIDYQTSSAYLRNVVPLVKAGKAVPLFSWGVLDEKGEFARDPTFPDLPHFIEAYEMAYGKKPSGIAFEAFKAFNTAGFAVQKGVFLPKGTAPDIADAYAKAFAAVVSAPGFKEKAGDEIGEYRQATGAAAQKMLDVALAIDGEAKGWVKKWLTDKHGVKLD</sequence>
<feature type="chain" id="PRO_5018044547" evidence="2">
    <location>
        <begin position="26"/>
        <end position="360"/>
    </location>
</feature>
<evidence type="ECO:0000256" key="2">
    <source>
        <dbReference type="SAM" id="SignalP"/>
    </source>
</evidence>
<dbReference type="RefSeq" id="WP_123692433.1">
    <property type="nucleotide sequence ID" value="NZ_AP019700.1"/>
</dbReference>
<dbReference type="InterPro" id="IPR042100">
    <property type="entry name" value="Bug_dom1"/>
</dbReference>
<evidence type="ECO:0000256" key="1">
    <source>
        <dbReference type="ARBA" id="ARBA00006987"/>
    </source>
</evidence>
<comment type="similarity">
    <text evidence="1">Belongs to the UPF0065 (bug) family.</text>
</comment>
<evidence type="ECO:0000313" key="3">
    <source>
        <dbReference type="EMBL" id="ROP84474.1"/>
    </source>
</evidence>
<evidence type="ECO:0000313" key="4">
    <source>
        <dbReference type="Proteomes" id="UP000278222"/>
    </source>
</evidence>
<keyword evidence="4" id="KW-1185">Reference proteome</keyword>
<dbReference type="InterPro" id="IPR005064">
    <property type="entry name" value="BUG"/>
</dbReference>
<dbReference type="Gene3D" id="3.40.190.150">
    <property type="entry name" value="Bordetella uptake gene, domain 1"/>
    <property type="match status" value="1"/>
</dbReference>
<keyword evidence="3" id="KW-0675">Receptor</keyword>
<dbReference type="Proteomes" id="UP000278222">
    <property type="component" value="Unassembled WGS sequence"/>
</dbReference>
<proteinExistence type="inferred from homology"/>